<keyword evidence="1" id="KW-0732">Signal</keyword>
<organism evidence="3 4">
    <name type="scientific">Ruminococcus albus (strain ATCC 27210 / DSM 20455 / JCM 14654 / NCDO 2250 / 7)</name>
    <dbReference type="NCBI Taxonomy" id="697329"/>
    <lineage>
        <taxon>Bacteria</taxon>
        <taxon>Bacillati</taxon>
        <taxon>Bacillota</taxon>
        <taxon>Clostridia</taxon>
        <taxon>Eubacteriales</taxon>
        <taxon>Oscillospiraceae</taxon>
        <taxon>Ruminococcus</taxon>
    </lineage>
</organism>
<dbReference type="InterPro" id="IPR000595">
    <property type="entry name" value="cNMP-bd_dom"/>
</dbReference>
<protein>
    <recommendedName>
        <fullName evidence="2">Cyclic nucleotide-binding domain-containing protein</fullName>
    </recommendedName>
</protein>
<evidence type="ECO:0000259" key="2">
    <source>
        <dbReference type="PROSITE" id="PS50042"/>
    </source>
</evidence>
<evidence type="ECO:0000256" key="1">
    <source>
        <dbReference type="SAM" id="SignalP"/>
    </source>
</evidence>
<dbReference type="OrthoDB" id="1819228at2"/>
<gene>
    <name evidence="3" type="ordered locus">Rumal_0326</name>
</gene>
<dbReference type="InterPro" id="IPR013783">
    <property type="entry name" value="Ig-like_fold"/>
</dbReference>
<dbReference type="KEGG" id="ral:Rumal_0326"/>
<evidence type="ECO:0000313" key="4">
    <source>
        <dbReference type="Proteomes" id="UP000006919"/>
    </source>
</evidence>
<feature type="signal peptide" evidence="1">
    <location>
        <begin position="1"/>
        <end position="26"/>
    </location>
</feature>
<dbReference type="RefSeq" id="WP_013497075.1">
    <property type="nucleotide sequence ID" value="NC_014833.1"/>
</dbReference>
<dbReference type="Gene3D" id="2.60.40.10">
    <property type="entry name" value="Immunoglobulins"/>
    <property type="match status" value="1"/>
</dbReference>
<evidence type="ECO:0000313" key="3">
    <source>
        <dbReference type="EMBL" id="ADU20883.1"/>
    </source>
</evidence>
<dbReference type="SUPFAM" id="SSF49265">
    <property type="entry name" value="Fibronectin type III"/>
    <property type="match status" value="1"/>
</dbReference>
<proteinExistence type="predicted"/>
<accession>E6UDQ5</accession>
<feature type="chain" id="PRO_5039372765" description="Cyclic nucleotide-binding domain-containing protein" evidence="1">
    <location>
        <begin position="27"/>
        <end position="528"/>
    </location>
</feature>
<sequence length="528" mass="55911" precursor="true">MNERKNAKKVAAGLIALTMAAGMIPAGVCGFTSIAANADEFELAVLADEVVTDDETTAAEEVEVVDYSALKTGSYVIEDGNVTVDSVITVSGVVDLTLNEGATLTASQGIVIEEGAVLNVYGEGTLIAVGAPNEGTNQFGHNAIKGTINIYGGTVDATASDSAQGYGSTGWLRGNGGVPGVAAIDGDITVYGGKVIAKGGNAGNGGDGWYAGNGGNGGYALAGKITIYGGDFDLKGGKAGKGVKSSNSWGGYPDGVDGKDGAAFDPNSSVYVDGKGAIIEKINYVTWNWILLEDGTYTAVPKLFKADGSESDISEKEVNITTAYSKGLTIYTATVFVDGKAYSNSIQTEAKVKYNPEVTHEEGYKKVTLKWDNVYGAQKYGVAGYVNGTWTLLDQVHGNSYDLKNLKPGHECKVAVVAMFNGRWNMDDSNVITVSPKDAEYPQVNDIEYSRQFHQFRLHWDEVDDADEYAVAVKLAGKWKVIGRTEDTSYTSPKLIVDSSYEMVVIAKIDGNWDLDAIDSRSFNVTVQ</sequence>
<dbReference type="Proteomes" id="UP000006919">
    <property type="component" value="Chromosome"/>
</dbReference>
<name>E6UDQ5_RUMA7</name>
<dbReference type="AlphaFoldDB" id="E6UDQ5"/>
<dbReference type="HOGENOM" id="CLU_515682_0_0_9"/>
<dbReference type="InterPro" id="IPR036116">
    <property type="entry name" value="FN3_sf"/>
</dbReference>
<dbReference type="eggNOG" id="COG4886">
    <property type="taxonomic scope" value="Bacteria"/>
</dbReference>
<reference evidence="3 4" key="1">
    <citation type="journal article" date="2011" name="J. Bacteriol.">
        <title>Complete genome of the cellulolytic ruminal bacterium Ruminococcus albus 7.</title>
        <authorList>
            <person name="Suen G."/>
            <person name="Stevenson D.M."/>
            <person name="Bruce D.C."/>
            <person name="Chertkov O."/>
            <person name="Copeland A."/>
            <person name="Cheng J.F."/>
            <person name="Detter C."/>
            <person name="Detter J.C."/>
            <person name="Goodwin L.A."/>
            <person name="Han C.S."/>
            <person name="Hauser L.J."/>
            <person name="Ivanova N.N."/>
            <person name="Kyrpides N.C."/>
            <person name="Land M.L."/>
            <person name="Lapidus A."/>
            <person name="Lucas S."/>
            <person name="Ovchinnikova G."/>
            <person name="Pitluck S."/>
            <person name="Tapia R."/>
            <person name="Woyke T."/>
            <person name="Boyum J."/>
            <person name="Mead D."/>
            <person name="Weimer P.J."/>
        </authorList>
    </citation>
    <scope>NUCLEOTIDE SEQUENCE [LARGE SCALE GENOMIC DNA]</scope>
    <source>
        <strain evidence="4">ATCC 27210 / DSM 20455 / JCM 14654 / NCDO 2250 / 7</strain>
    </source>
</reference>
<dbReference type="PROSITE" id="PS50042">
    <property type="entry name" value="CNMP_BINDING_3"/>
    <property type="match status" value="1"/>
</dbReference>
<dbReference type="EMBL" id="CP002403">
    <property type="protein sequence ID" value="ADU20883.1"/>
    <property type="molecule type" value="Genomic_DNA"/>
</dbReference>
<feature type="domain" description="Cyclic nucleotide-binding" evidence="2">
    <location>
        <begin position="46"/>
        <end position="136"/>
    </location>
</feature>